<dbReference type="Proteomes" id="UP001147747">
    <property type="component" value="Unassembled WGS sequence"/>
</dbReference>
<keyword evidence="5 7" id="KW-0472">Membrane</keyword>
<dbReference type="RefSeq" id="XP_056488462.1">
    <property type="nucleotide sequence ID" value="XM_056629160.1"/>
</dbReference>
<feature type="transmembrane region" description="Helical" evidence="7">
    <location>
        <begin position="57"/>
        <end position="83"/>
    </location>
</feature>
<organism evidence="8 9">
    <name type="scientific">Penicillium cosmopolitanum</name>
    <dbReference type="NCBI Taxonomy" id="1131564"/>
    <lineage>
        <taxon>Eukaryota</taxon>
        <taxon>Fungi</taxon>
        <taxon>Dikarya</taxon>
        <taxon>Ascomycota</taxon>
        <taxon>Pezizomycotina</taxon>
        <taxon>Eurotiomycetes</taxon>
        <taxon>Eurotiomycetidae</taxon>
        <taxon>Eurotiales</taxon>
        <taxon>Aspergillaceae</taxon>
        <taxon>Penicillium</taxon>
    </lineage>
</organism>
<keyword evidence="4 7" id="KW-1133">Transmembrane helix</keyword>
<dbReference type="AlphaFoldDB" id="A0A9W9W0H5"/>
<feature type="region of interest" description="Disordered" evidence="6">
    <location>
        <begin position="1"/>
        <end position="21"/>
    </location>
</feature>
<keyword evidence="9" id="KW-1185">Reference proteome</keyword>
<dbReference type="PANTHER" id="PTHR45649">
    <property type="entry name" value="AMINO-ACID PERMEASE BAT1"/>
    <property type="match status" value="1"/>
</dbReference>
<evidence type="ECO:0000313" key="9">
    <source>
        <dbReference type="Proteomes" id="UP001147747"/>
    </source>
</evidence>
<evidence type="ECO:0000256" key="6">
    <source>
        <dbReference type="SAM" id="MobiDB-lite"/>
    </source>
</evidence>
<evidence type="ECO:0000256" key="2">
    <source>
        <dbReference type="ARBA" id="ARBA00022448"/>
    </source>
</evidence>
<sequence>MDPHTDRHPDTKMVASDPEKPISDEEQLAALGHVQELRRQYHWVHCLSPPSYRSTAAWFTGWVSIGGQLVLSASAAFAAGLQLQALITLNNLDTYVPLRWQGMLFYWAILAYSTAVNVWGSKILPHTNLIAGKKPPAVKKLPEIDV</sequence>
<reference evidence="8" key="1">
    <citation type="submission" date="2022-12" db="EMBL/GenBank/DDBJ databases">
        <authorList>
            <person name="Petersen C."/>
        </authorList>
    </citation>
    <scope>NUCLEOTIDE SEQUENCE</scope>
    <source>
        <strain evidence="8">IBT 29677</strain>
    </source>
</reference>
<dbReference type="GeneID" id="81368140"/>
<reference evidence="8" key="2">
    <citation type="journal article" date="2023" name="IMA Fungus">
        <title>Comparative genomic study of the Penicillium genus elucidates a diverse pangenome and 15 lateral gene transfer events.</title>
        <authorList>
            <person name="Petersen C."/>
            <person name="Sorensen T."/>
            <person name="Nielsen M.R."/>
            <person name="Sondergaard T.E."/>
            <person name="Sorensen J.L."/>
            <person name="Fitzpatrick D.A."/>
            <person name="Frisvad J.C."/>
            <person name="Nielsen K.L."/>
        </authorList>
    </citation>
    <scope>NUCLEOTIDE SEQUENCE</scope>
    <source>
        <strain evidence="8">IBT 29677</strain>
    </source>
</reference>
<name>A0A9W9W0H5_9EURO</name>
<evidence type="ECO:0000256" key="3">
    <source>
        <dbReference type="ARBA" id="ARBA00022692"/>
    </source>
</evidence>
<accession>A0A9W9W0H5</accession>
<comment type="subcellular location">
    <subcellularLocation>
        <location evidence="1">Membrane</location>
        <topology evidence="1">Multi-pass membrane protein</topology>
    </subcellularLocation>
</comment>
<evidence type="ECO:0000256" key="4">
    <source>
        <dbReference type="ARBA" id="ARBA00022989"/>
    </source>
</evidence>
<keyword evidence="2" id="KW-0813">Transport</keyword>
<proteinExistence type="predicted"/>
<dbReference type="OrthoDB" id="3257095at2759"/>
<keyword evidence="3 7" id="KW-0812">Transmembrane</keyword>
<dbReference type="EMBL" id="JAPZBU010000006">
    <property type="protein sequence ID" value="KAJ5396410.1"/>
    <property type="molecule type" value="Genomic_DNA"/>
</dbReference>
<evidence type="ECO:0000256" key="1">
    <source>
        <dbReference type="ARBA" id="ARBA00004141"/>
    </source>
</evidence>
<evidence type="ECO:0000256" key="7">
    <source>
        <dbReference type="SAM" id="Phobius"/>
    </source>
</evidence>
<protein>
    <submittedName>
        <fullName evidence="8">Uncharacterized protein</fullName>
    </submittedName>
</protein>
<dbReference type="GO" id="GO:0022857">
    <property type="term" value="F:transmembrane transporter activity"/>
    <property type="evidence" value="ECO:0007669"/>
    <property type="project" value="UniProtKB-ARBA"/>
</dbReference>
<evidence type="ECO:0000256" key="5">
    <source>
        <dbReference type="ARBA" id="ARBA00023136"/>
    </source>
</evidence>
<feature type="transmembrane region" description="Helical" evidence="7">
    <location>
        <begin position="103"/>
        <end position="124"/>
    </location>
</feature>
<dbReference type="GO" id="GO:0016020">
    <property type="term" value="C:membrane"/>
    <property type="evidence" value="ECO:0007669"/>
    <property type="project" value="UniProtKB-SubCell"/>
</dbReference>
<dbReference type="Gene3D" id="1.20.1740.10">
    <property type="entry name" value="Amino acid/polyamine transporter I"/>
    <property type="match status" value="1"/>
</dbReference>
<dbReference type="PANTHER" id="PTHR45649:SF14">
    <property type="entry name" value="GABA PERMEASE"/>
    <property type="match status" value="1"/>
</dbReference>
<gene>
    <name evidence="8" type="ORF">N7509_004523</name>
</gene>
<evidence type="ECO:0000313" key="8">
    <source>
        <dbReference type="EMBL" id="KAJ5396410.1"/>
    </source>
</evidence>
<comment type="caution">
    <text evidence="8">The sequence shown here is derived from an EMBL/GenBank/DDBJ whole genome shotgun (WGS) entry which is preliminary data.</text>
</comment>